<keyword evidence="2" id="KW-0732">Signal</keyword>
<feature type="compositionally biased region" description="Basic and acidic residues" evidence="1">
    <location>
        <begin position="125"/>
        <end position="136"/>
    </location>
</feature>
<dbReference type="EMBL" id="JBHUDG010000043">
    <property type="protein sequence ID" value="MFD1631201.1"/>
    <property type="molecule type" value="Genomic_DNA"/>
</dbReference>
<evidence type="ECO:0008006" key="5">
    <source>
        <dbReference type="Google" id="ProtNLM"/>
    </source>
</evidence>
<protein>
    <recommendedName>
        <fullName evidence="5">YXWGXW repeat-containing protein</fullName>
    </recommendedName>
</protein>
<sequence>MKRLFFMSVLIASVFTFKTADAQVKLNVNVNIGTQPLWGPVGYRYVEYYYLPDINAYYHVNSKKYTYYNGKKWLTVGNLPKKYRHYNLYNGYKVVVNKERPWVNHNYYASHYDKYKGYKGQPNLKDYRRDEREKHSDHKKYKGSSNHRHYSLSGR</sequence>
<evidence type="ECO:0000313" key="3">
    <source>
        <dbReference type="EMBL" id="MFD1631201.1"/>
    </source>
</evidence>
<proteinExistence type="predicted"/>
<dbReference type="RefSeq" id="WP_379663570.1">
    <property type="nucleotide sequence ID" value="NZ_JBHUDG010000043.1"/>
</dbReference>
<evidence type="ECO:0000313" key="4">
    <source>
        <dbReference type="Proteomes" id="UP001597118"/>
    </source>
</evidence>
<name>A0ABW4IEK3_9SPHI</name>
<feature type="chain" id="PRO_5047266167" description="YXWGXW repeat-containing protein" evidence="2">
    <location>
        <begin position="23"/>
        <end position="155"/>
    </location>
</feature>
<comment type="caution">
    <text evidence="3">The sequence shown here is derived from an EMBL/GenBank/DDBJ whole genome shotgun (WGS) entry which is preliminary data.</text>
</comment>
<gene>
    <name evidence="3" type="ORF">ACFSAH_15095</name>
</gene>
<dbReference type="Proteomes" id="UP001597118">
    <property type="component" value="Unassembled WGS sequence"/>
</dbReference>
<organism evidence="3 4">
    <name type="scientific">Pseudopedobacter beijingensis</name>
    <dbReference type="NCBI Taxonomy" id="1207056"/>
    <lineage>
        <taxon>Bacteria</taxon>
        <taxon>Pseudomonadati</taxon>
        <taxon>Bacteroidota</taxon>
        <taxon>Sphingobacteriia</taxon>
        <taxon>Sphingobacteriales</taxon>
        <taxon>Sphingobacteriaceae</taxon>
        <taxon>Pseudopedobacter</taxon>
    </lineage>
</organism>
<feature type="compositionally biased region" description="Basic residues" evidence="1">
    <location>
        <begin position="137"/>
        <end position="155"/>
    </location>
</feature>
<reference evidence="4" key="1">
    <citation type="journal article" date="2019" name="Int. J. Syst. Evol. Microbiol.">
        <title>The Global Catalogue of Microorganisms (GCM) 10K type strain sequencing project: providing services to taxonomists for standard genome sequencing and annotation.</title>
        <authorList>
            <consortium name="The Broad Institute Genomics Platform"/>
            <consortium name="The Broad Institute Genome Sequencing Center for Infectious Disease"/>
            <person name="Wu L."/>
            <person name="Ma J."/>
        </authorList>
    </citation>
    <scope>NUCLEOTIDE SEQUENCE [LARGE SCALE GENOMIC DNA]</scope>
    <source>
        <strain evidence="4">CCUG 53762</strain>
    </source>
</reference>
<keyword evidence="4" id="KW-1185">Reference proteome</keyword>
<feature type="region of interest" description="Disordered" evidence="1">
    <location>
        <begin position="119"/>
        <end position="155"/>
    </location>
</feature>
<accession>A0ABW4IEK3</accession>
<evidence type="ECO:0000256" key="1">
    <source>
        <dbReference type="SAM" id="MobiDB-lite"/>
    </source>
</evidence>
<feature type="signal peptide" evidence="2">
    <location>
        <begin position="1"/>
        <end position="22"/>
    </location>
</feature>
<evidence type="ECO:0000256" key="2">
    <source>
        <dbReference type="SAM" id="SignalP"/>
    </source>
</evidence>